<accession>A0A7Y9J7G2</accession>
<comment type="caution">
    <text evidence="1">The sequence shown here is derived from an EMBL/GenBank/DDBJ whole genome shotgun (WGS) entry which is preliminary data.</text>
</comment>
<protein>
    <submittedName>
        <fullName evidence="1">Uncharacterized protein</fullName>
    </submittedName>
</protein>
<gene>
    <name evidence="1" type="ORF">BJ983_004103</name>
</gene>
<evidence type="ECO:0000313" key="2">
    <source>
        <dbReference type="Proteomes" id="UP000535890"/>
    </source>
</evidence>
<keyword evidence="2" id="KW-1185">Reference proteome</keyword>
<evidence type="ECO:0000313" key="1">
    <source>
        <dbReference type="EMBL" id="NYD38001.1"/>
    </source>
</evidence>
<organism evidence="1 2">
    <name type="scientific">Actinomycetospora corticicola</name>
    <dbReference type="NCBI Taxonomy" id="663602"/>
    <lineage>
        <taxon>Bacteria</taxon>
        <taxon>Bacillati</taxon>
        <taxon>Actinomycetota</taxon>
        <taxon>Actinomycetes</taxon>
        <taxon>Pseudonocardiales</taxon>
        <taxon>Pseudonocardiaceae</taxon>
        <taxon>Actinomycetospora</taxon>
    </lineage>
</organism>
<dbReference type="AlphaFoldDB" id="A0A7Y9J7G2"/>
<reference evidence="1 2" key="1">
    <citation type="submission" date="2020-07" db="EMBL/GenBank/DDBJ databases">
        <title>Sequencing the genomes of 1000 actinobacteria strains.</title>
        <authorList>
            <person name="Klenk H.-P."/>
        </authorList>
    </citation>
    <scope>NUCLEOTIDE SEQUENCE [LARGE SCALE GENOMIC DNA]</scope>
    <source>
        <strain evidence="1 2">DSM 45772</strain>
    </source>
</reference>
<dbReference type="RefSeq" id="WP_179795505.1">
    <property type="nucleotide sequence ID" value="NZ_BAABHP010000020.1"/>
</dbReference>
<dbReference type="EMBL" id="JACCBN010000001">
    <property type="protein sequence ID" value="NYD38001.1"/>
    <property type="molecule type" value="Genomic_DNA"/>
</dbReference>
<name>A0A7Y9J7G2_9PSEU</name>
<dbReference type="Proteomes" id="UP000535890">
    <property type="component" value="Unassembled WGS sequence"/>
</dbReference>
<proteinExistence type="predicted"/>
<sequence>MTPDEAAAVLSAAPGDLDGTVADLPGAPGLHAWWTVEPLGLGGVVHDGRTLLDVGAARMLRNRIRRQDLYRTGVSRLRRVLAGLQLDELALAPTWAAEVVLPKADEERLSAWMRERLLLTVLPDDGAADLLGPVAVRLGETALASEAAAGAEERFVAAAGAKPVRPVGEVFRRP</sequence>